<dbReference type="Pfam" id="PF03109">
    <property type="entry name" value="ABC1"/>
    <property type="match status" value="1"/>
</dbReference>
<dbReference type="PANTHER" id="PTHR43851:SF3">
    <property type="entry name" value="COENZYME Q8"/>
    <property type="match status" value="1"/>
</dbReference>
<protein>
    <submittedName>
        <fullName evidence="2">AarF/UbiB family protein</fullName>
    </submittedName>
</protein>
<proteinExistence type="predicted"/>
<dbReference type="RefSeq" id="WP_386734497.1">
    <property type="nucleotide sequence ID" value="NZ_JBHRXI010000004.1"/>
</dbReference>
<feature type="domain" description="ABC1 atypical kinase-like" evidence="1">
    <location>
        <begin position="22"/>
        <end position="99"/>
    </location>
</feature>
<evidence type="ECO:0000313" key="2">
    <source>
        <dbReference type="EMBL" id="MFC3613328.1"/>
    </source>
</evidence>
<evidence type="ECO:0000313" key="3">
    <source>
        <dbReference type="Proteomes" id="UP001595629"/>
    </source>
</evidence>
<reference evidence="3" key="1">
    <citation type="journal article" date="2019" name="Int. J. Syst. Evol. Microbiol.">
        <title>The Global Catalogue of Microorganisms (GCM) 10K type strain sequencing project: providing services to taxonomists for standard genome sequencing and annotation.</title>
        <authorList>
            <consortium name="The Broad Institute Genomics Platform"/>
            <consortium name="The Broad Institute Genome Sequencing Center for Infectious Disease"/>
            <person name="Wu L."/>
            <person name="Ma J."/>
        </authorList>
    </citation>
    <scope>NUCLEOTIDE SEQUENCE [LARGE SCALE GENOMIC DNA]</scope>
    <source>
        <strain evidence="3">KCTC 42911</strain>
    </source>
</reference>
<gene>
    <name evidence="2" type="ORF">ACFORG_06110</name>
</gene>
<accession>A0ABV7TGW4</accession>
<keyword evidence="3" id="KW-1185">Reference proteome</keyword>
<dbReference type="PANTHER" id="PTHR43851">
    <property type="match status" value="1"/>
</dbReference>
<comment type="caution">
    <text evidence="2">The sequence shown here is derived from an EMBL/GenBank/DDBJ whole genome shotgun (WGS) entry which is preliminary data.</text>
</comment>
<name>A0ABV7TGW4_9RHOB</name>
<dbReference type="Proteomes" id="UP001595629">
    <property type="component" value="Unassembled WGS sequence"/>
</dbReference>
<sequence>MGNCAITYGKGLREQNFFDLVALLEGTSTFAVPEFHQEWSTREILVMSYLDGQPIETAATASQSKRDDIVQHLIDLTLREVFEFNVIQSDPNFANFQYNS</sequence>
<dbReference type="InterPro" id="IPR051409">
    <property type="entry name" value="Atypical_kinase_ADCK"/>
</dbReference>
<organism evidence="2 3">
    <name type="scientific">Lutimaribacter marinistellae</name>
    <dbReference type="NCBI Taxonomy" id="1820329"/>
    <lineage>
        <taxon>Bacteria</taxon>
        <taxon>Pseudomonadati</taxon>
        <taxon>Pseudomonadota</taxon>
        <taxon>Alphaproteobacteria</taxon>
        <taxon>Rhodobacterales</taxon>
        <taxon>Roseobacteraceae</taxon>
        <taxon>Lutimaribacter</taxon>
    </lineage>
</organism>
<evidence type="ECO:0000259" key="1">
    <source>
        <dbReference type="Pfam" id="PF03109"/>
    </source>
</evidence>
<dbReference type="EMBL" id="JBHRXI010000004">
    <property type="protein sequence ID" value="MFC3613328.1"/>
    <property type="molecule type" value="Genomic_DNA"/>
</dbReference>
<dbReference type="InterPro" id="IPR004147">
    <property type="entry name" value="ABC1_dom"/>
</dbReference>